<sequence length="161" mass="17044">MHEELTRPAPFALADEDIRIDQPTRKNRVRWVMVIDHDLAPGIAANAASCMAAAVGKEVPDIVGPSGQDASGTSHPGLPWTGCTVLGADAATIQNVRSASLSRNGVLLVDMPRVAAQVRVYAGYLDVLAESEPDDIEYLGVSLVGPRNAIGKLVGRLPLLR</sequence>
<gene>
    <name evidence="1" type="ORF">F4561_006256</name>
</gene>
<reference evidence="1 2" key="1">
    <citation type="submission" date="2020-08" db="EMBL/GenBank/DDBJ databases">
        <title>Sequencing the genomes of 1000 actinobacteria strains.</title>
        <authorList>
            <person name="Klenk H.-P."/>
        </authorList>
    </citation>
    <scope>NUCLEOTIDE SEQUENCE [LARGE SCALE GENOMIC DNA]</scope>
    <source>
        <strain evidence="1 2">DSM 102030</strain>
    </source>
</reference>
<dbReference type="RefSeq" id="WP_184585102.1">
    <property type="nucleotide sequence ID" value="NZ_JACHJT010000002.1"/>
</dbReference>
<dbReference type="AlphaFoldDB" id="A0A7W7RP87"/>
<dbReference type="Gene3D" id="3.40.1490.10">
    <property type="entry name" value="Bit1"/>
    <property type="match status" value="1"/>
</dbReference>
<dbReference type="InterPro" id="IPR023476">
    <property type="entry name" value="Pep_tRNA_hydro_II_dom_sf"/>
</dbReference>
<keyword evidence="2" id="KW-1185">Reference proteome</keyword>
<evidence type="ECO:0000313" key="2">
    <source>
        <dbReference type="Proteomes" id="UP000523007"/>
    </source>
</evidence>
<evidence type="ECO:0008006" key="3">
    <source>
        <dbReference type="Google" id="ProtNLM"/>
    </source>
</evidence>
<protein>
    <recommendedName>
        <fullName evidence="3">DUF2000 domain-containing protein</fullName>
    </recommendedName>
</protein>
<dbReference type="InterPro" id="IPR018988">
    <property type="entry name" value="DUF2000"/>
</dbReference>
<proteinExistence type="predicted"/>
<dbReference type="EMBL" id="JACHJT010000002">
    <property type="protein sequence ID" value="MBB4935362.1"/>
    <property type="molecule type" value="Genomic_DNA"/>
</dbReference>
<dbReference type="SUPFAM" id="SSF102462">
    <property type="entry name" value="Peptidyl-tRNA hydrolase II"/>
    <property type="match status" value="1"/>
</dbReference>
<organism evidence="1 2">
    <name type="scientific">Lipingzhangella halophila</name>
    <dbReference type="NCBI Taxonomy" id="1783352"/>
    <lineage>
        <taxon>Bacteria</taxon>
        <taxon>Bacillati</taxon>
        <taxon>Actinomycetota</taxon>
        <taxon>Actinomycetes</taxon>
        <taxon>Streptosporangiales</taxon>
        <taxon>Nocardiopsidaceae</taxon>
        <taxon>Lipingzhangella</taxon>
    </lineage>
</organism>
<name>A0A7W7RP87_9ACTN</name>
<dbReference type="PIRSF" id="PIRSF033736">
    <property type="entry name" value="UCP033763"/>
    <property type="match status" value="1"/>
</dbReference>
<evidence type="ECO:0000313" key="1">
    <source>
        <dbReference type="EMBL" id="MBB4935362.1"/>
    </source>
</evidence>
<accession>A0A7W7RP87</accession>
<dbReference type="InterPro" id="IPR017021">
    <property type="entry name" value="UCP033763"/>
</dbReference>
<dbReference type="Proteomes" id="UP000523007">
    <property type="component" value="Unassembled WGS sequence"/>
</dbReference>
<dbReference type="Pfam" id="PF09391">
    <property type="entry name" value="DUF2000"/>
    <property type="match status" value="1"/>
</dbReference>
<comment type="caution">
    <text evidence="1">The sequence shown here is derived from an EMBL/GenBank/DDBJ whole genome shotgun (WGS) entry which is preliminary data.</text>
</comment>